<sequence length="89" mass="9844">MDKDTVLKMLNPACLKKADEWESPTCGEVRAVIGLTGMSGSQLAKKLGLKDSRNVRNWQMVKGVHIQIQNSVCSLGAAVLLRWVRVNLH</sequence>
<organism evidence="1 2">
    <name type="scientific">Escherichia coli</name>
    <dbReference type="NCBI Taxonomy" id="562"/>
    <lineage>
        <taxon>Bacteria</taxon>
        <taxon>Pseudomonadati</taxon>
        <taxon>Pseudomonadota</taxon>
        <taxon>Gammaproteobacteria</taxon>
        <taxon>Enterobacterales</taxon>
        <taxon>Enterobacteriaceae</taxon>
        <taxon>Escherichia</taxon>
    </lineage>
</organism>
<reference evidence="1 2" key="1">
    <citation type="submission" date="2018-06" db="EMBL/GenBank/DDBJ databases">
        <authorList>
            <consortium name="Pathogen Informatics"/>
            <person name="Doyle S."/>
        </authorList>
    </citation>
    <scope>NUCLEOTIDE SEQUENCE [LARGE SCALE GENOMIC DNA]</scope>
    <source>
        <strain evidence="1 2">NCTC8009</strain>
    </source>
</reference>
<dbReference type="EMBL" id="UARW01000008">
    <property type="protein sequence ID" value="SPW74404.1"/>
    <property type="molecule type" value="Genomic_DNA"/>
</dbReference>
<proteinExistence type="predicted"/>
<evidence type="ECO:0000313" key="2">
    <source>
        <dbReference type="Proteomes" id="UP000250991"/>
    </source>
</evidence>
<accession>A0A2X1LCH9</accession>
<evidence type="ECO:0000313" key="1">
    <source>
        <dbReference type="EMBL" id="SPW74404.1"/>
    </source>
</evidence>
<name>A0A2X1LCH9_ECOLX</name>
<dbReference type="Proteomes" id="UP000250991">
    <property type="component" value="Unassembled WGS sequence"/>
</dbReference>
<dbReference type="AlphaFoldDB" id="A0A2X1LCH9"/>
<protein>
    <submittedName>
        <fullName evidence="1">Uncharacterized protein</fullName>
    </submittedName>
</protein>
<gene>
    <name evidence="1" type="ORF">NCTC8009_00821</name>
</gene>